<evidence type="ECO:0000256" key="5">
    <source>
        <dbReference type="ARBA" id="ARBA00022679"/>
    </source>
</evidence>
<keyword evidence="7" id="KW-0418">Kinase</keyword>
<evidence type="ECO:0000256" key="2">
    <source>
        <dbReference type="ARBA" id="ARBA00012071"/>
    </source>
</evidence>
<dbReference type="AlphaFoldDB" id="A0A382NAN6"/>
<dbReference type="GO" id="GO:0005886">
    <property type="term" value="C:plasma membrane"/>
    <property type="evidence" value="ECO:0007669"/>
    <property type="project" value="TreeGrafter"/>
</dbReference>
<evidence type="ECO:0000256" key="6">
    <source>
        <dbReference type="ARBA" id="ARBA00022741"/>
    </source>
</evidence>
<dbReference type="GO" id="GO:0005524">
    <property type="term" value="F:ATP binding"/>
    <property type="evidence" value="ECO:0007669"/>
    <property type="project" value="UniProtKB-KW"/>
</dbReference>
<dbReference type="NCBIfam" id="TIGR00682">
    <property type="entry name" value="lpxK"/>
    <property type="match status" value="1"/>
</dbReference>
<protein>
    <recommendedName>
        <fullName evidence="2">tetraacyldisaccharide 4'-kinase</fullName>
        <ecNumber evidence="2">2.7.1.130</ecNumber>
    </recommendedName>
</protein>
<dbReference type="HAMAP" id="MF_00409">
    <property type="entry name" value="LpxK"/>
    <property type="match status" value="1"/>
</dbReference>
<organism evidence="10">
    <name type="scientific">marine metagenome</name>
    <dbReference type="NCBI Taxonomy" id="408172"/>
    <lineage>
        <taxon>unclassified sequences</taxon>
        <taxon>metagenomes</taxon>
        <taxon>ecological metagenomes</taxon>
    </lineage>
</organism>
<evidence type="ECO:0000256" key="7">
    <source>
        <dbReference type="ARBA" id="ARBA00022777"/>
    </source>
</evidence>
<keyword evidence="5" id="KW-0808">Transferase</keyword>
<reference evidence="10" key="1">
    <citation type="submission" date="2018-05" db="EMBL/GenBank/DDBJ databases">
        <authorList>
            <person name="Lanie J.A."/>
            <person name="Ng W.-L."/>
            <person name="Kazmierczak K.M."/>
            <person name="Andrzejewski T.M."/>
            <person name="Davidsen T.M."/>
            <person name="Wayne K.J."/>
            <person name="Tettelin H."/>
            <person name="Glass J.I."/>
            <person name="Rusch D."/>
            <person name="Podicherti R."/>
            <person name="Tsui H.-C.T."/>
            <person name="Winkler M.E."/>
        </authorList>
    </citation>
    <scope>NUCLEOTIDE SEQUENCE</scope>
</reference>
<dbReference type="Pfam" id="PF02606">
    <property type="entry name" value="LpxK"/>
    <property type="match status" value="1"/>
</dbReference>
<evidence type="ECO:0000256" key="3">
    <source>
        <dbReference type="ARBA" id="ARBA00022516"/>
    </source>
</evidence>
<evidence type="ECO:0000256" key="8">
    <source>
        <dbReference type="ARBA" id="ARBA00022840"/>
    </source>
</evidence>
<evidence type="ECO:0000256" key="9">
    <source>
        <dbReference type="ARBA" id="ARBA00023098"/>
    </source>
</evidence>
<dbReference type="PANTHER" id="PTHR42724:SF1">
    <property type="entry name" value="TETRAACYLDISACCHARIDE 4'-KINASE, MITOCHONDRIAL-RELATED"/>
    <property type="match status" value="1"/>
</dbReference>
<evidence type="ECO:0000256" key="4">
    <source>
        <dbReference type="ARBA" id="ARBA00022556"/>
    </source>
</evidence>
<keyword evidence="4" id="KW-0441">Lipid A biosynthesis</keyword>
<feature type="non-terminal residue" evidence="10">
    <location>
        <position position="1"/>
    </location>
</feature>
<comment type="pathway">
    <text evidence="1">Glycolipid biosynthesis; lipid IV(A) biosynthesis; lipid IV(A) from (3R)-3-hydroxytetradecanoyl-[acyl-carrier-protein] and UDP-N-acetyl-alpha-D-glucosamine: step 6/6.</text>
</comment>
<dbReference type="UniPathway" id="UPA00359">
    <property type="reaction ID" value="UER00482"/>
</dbReference>
<evidence type="ECO:0000256" key="1">
    <source>
        <dbReference type="ARBA" id="ARBA00004870"/>
    </source>
</evidence>
<evidence type="ECO:0000313" key="10">
    <source>
        <dbReference type="EMBL" id="SVC58209.1"/>
    </source>
</evidence>
<dbReference type="GO" id="GO:0009244">
    <property type="term" value="P:lipopolysaccharide core region biosynthetic process"/>
    <property type="evidence" value="ECO:0007669"/>
    <property type="project" value="TreeGrafter"/>
</dbReference>
<dbReference type="InterPro" id="IPR003758">
    <property type="entry name" value="LpxK"/>
</dbReference>
<keyword evidence="9" id="KW-0443">Lipid metabolism</keyword>
<keyword evidence="6" id="KW-0547">Nucleotide-binding</keyword>
<keyword evidence="8" id="KW-0067">ATP-binding</keyword>
<sequence>LKFKYSKKEKFDIPIILVGNIYLGGTGKTPLCIEIFQILKSLKLNPAFIKKHHGKYADETKLLENIGKVFSNKQRSEAVKSLISNNFKVAIFDDGFQDPGVKSDISIICFNEKQWIGNGFVIPSGPLREKLNALKRCNYVFINGNQNLEFEKTINKFNPEIKVFYTQYKLTNLDDIINRKVLAFAGIGNPENFFDLLKNNNIEIIETLKFPDHYNFKKIDITNLNKRARELDACLVTTEKDYLRLSNEDKKNIKYLKFELLIDKKEEFINELKKII</sequence>
<proteinExistence type="inferred from homology"/>
<dbReference type="GO" id="GO:0009029">
    <property type="term" value="F:lipid-A 4'-kinase activity"/>
    <property type="evidence" value="ECO:0007669"/>
    <property type="project" value="UniProtKB-EC"/>
</dbReference>
<accession>A0A382NAN6</accession>
<keyword evidence="3" id="KW-0444">Lipid biosynthesis</keyword>
<dbReference type="EC" id="2.7.1.130" evidence="2"/>
<dbReference type="PANTHER" id="PTHR42724">
    <property type="entry name" value="TETRAACYLDISACCHARIDE 4'-KINASE"/>
    <property type="match status" value="1"/>
</dbReference>
<name>A0A382NAN6_9ZZZZ</name>
<dbReference type="GO" id="GO:0009245">
    <property type="term" value="P:lipid A biosynthetic process"/>
    <property type="evidence" value="ECO:0007669"/>
    <property type="project" value="UniProtKB-KW"/>
</dbReference>
<dbReference type="EMBL" id="UINC01099156">
    <property type="protein sequence ID" value="SVC58209.1"/>
    <property type="molecule type" value="Genomic_DNA"/>
</dbReference>
<gene>
    <name evidence="10" type="ORF">METZ01_LOCUS311063</name>
</gene>